<evidence type="ECO:0000313" key="2">
    <source>
        <dbReference type="Proteomes" id="UP000032431"/>
    </source>
</evidence>
<organism evidence="1 2">
    <name type="scientific">[Clostridium] cellulosi</name>
    <dbReference type="NCBI Taxonomy" id="29343"/>
    <lineage>
        <taxon>Bacteria</taxon>
        <taxon>Bacillati</taxon>
        <taxon>Bacillota</taxon>
        <taxon>Clostridia</taxon>
        <taxon>Eubacteriales</taxon>
        <taxon>Oscillospiraceae</taxon>
        <taxon>Oscillospiraceae incertae sedis</taxon>
    </lineage>
</organism>
<dbReference type="OrthoDB" id="1778115at2"/>
<dbReference type="KEGG" id="ccel:CCDG5_1546"/>
<dbReference type="EMBL" id="LM995447">
    <property type="protein sequence ID" value="CDZ24656.1"/>
    <property type="molecule type" value="Genomic_DNA"/>
</dbReference>
<dbReference type="Pfam" id="PF16510">
    <property type="entry name" value="P22_portal"/>
    <property type="match status" value="1"/>
</dbReference>
<dbReference type="HOGENOM" id="CLU_490772_0_0_9"/>
<reference evidence="2" key="1">
    <citation type="submission" date="2014-07" db="EMBL/GenBank/DDBJ databases">
        <authorList>
            <person name="Wibberg D."/>
        </authorList>
    </citation>
    <scope>NUCLEOTIDE SEQUENCE [LARGE SCALE GENOMIC DNA]</scope>
    <source>
        <strain evidence="2">DG5</strain>
    </source>
</reference>
<dbReference type="STRING" id="29343.CCDG5_1546"/>
<dbReference type="Proteomes" id="UP000032431">
    <property type="component" value="Chromosome I"/>
</dbReference>
<name>A0A078KLN4_9FIRM</name>
<evidence type="ECO:0000313" key="1">
    <source>
        <dbReference type="EMBL" id="CDZ24656.1"/>
    </source>
</evidence>
<accession>A0A078KLN4</accession>
<keyword evidence="2" id="KW-1185">Reference proteome</keyword>
<dbReference type="PATRIC" id="fig|29343.3.peg.1630"/>
<evidence type="ECO:0008006" key="3">
    <source>
        <dbReference type="Google" id="ProtNLM"/>
    </source>
</evidence>
<protein>
    <recommendedName>
        <fullName evidence="3">Portal protein</fullName>
    </recommendedName>
</protein>
<gene>
    <name evidence="1" type="ORF">CCDG5_1546</name>
</gene>
<proteinExistence type="predicted"/>
<dbReference type="InterPro" id="IPR032427">
    <property type="entry name" value="P22_portal"/>
</dbReference>
<sequence>MQKSISPQYIWRHYKTGVEFKNSIGLYDTVDKNERFFAGDQWAGVNAPDLPKPVINFIKRACQQRVAEVNSNPVAVEFDEIEFPNDVALPEPMSQPMSGTDRETLNALFDADWNRLKMDAVNLDGLLNAAVTGDYILYNYWDPAAETGQVASGRIGVQLLDNVNVYPGNPNERDVQAQPDFIIARRELVEDVKRQAAAAGCSKEEISLITPDDDTELMGGDIGKRELRSDEDAKCLTLLYLFKADNGHVMAQKTTRNAVVRPLWDTRLTRYPLAVMNWEVRKNCFFGRAEVTGLIPVQRYINQMYAMTMLFTMQSACPKAVFNQSMVKAWSNAVGTAIPVNGDIEQALKYLDPPQLPNDVYKLPEQLMDTTLRLLGVTDIELGNINPTNTSAIVMAKEASSMPVQSIKKRFYSMIEDFARNWLDMVIAYFTVPRWMKIKGKDGERNVIFDASTLRNKLWSVKIDVGAANAWSEINSVDTLNKLFEAGAIDAKQYIERLPDGYLPMREKLLAELIAAENKTAGGISNGK</sequence>
<dbReference type="AlphaFoldDB" id="A0A078KLN4"/>